<accession>R4XAC9</accession>
<protein>
    <recommendedName>
        <fullName evidence="3">PAS domain-containing protein</fullName>
    </recommendedName>
</protein>
<dbReference type="InterPro" id="IPR035965">
    <property type="entry name" value="PAS-like_dom_sf"/>
</dbReference>
<evidence type="ECO:0000313" key="1">
    <source>
        <dbReference type="EMBL" id="CCG82763.1"/>
    </source>
</evidence>
<reference evidence="1 2" key="1">
    <citation type="journal article" date="2013" name="MBio">
        <title>Genome sequencing of the plant pathogen Taphrina deformans, the causal agent of peach leaf curl.</title>
        <authorList>
            <person name="Cisse O.H."/>
            <person name="Almeida J.M.G.C.F."/>
            <person name="Fonseca A."/>
            <person name="Kumar A.A."/>
            <person name="Salojaervi J."/>
            <person name="Overmyer K."/>
            <person name="Hauser P.M."/>
            <person name="Pagni M."/>
        </authorList>
    </citation>
    <scope>NUCLEOTIDE SEQUENCE [LARGE SCALE GENOMIC DNA]</scope>
    <source>
        <strain evidence="2">PYCC 5710 / ATCC 11124 / CBS 356.35 / IMI 108563 / JCM 9778 / NBRC 8474</strain>
    </source>
</reference>
<keyword evidence="2" id="KW-1185">Reference proteome</keyword>
<gene>
    <name evidence="1" type="ORF">TAPDE_002912</name>
</gene>
<dbReference type="SUPFAM" id="SSF55785">
    <property type="entry name" value="PYP-like sensor domain (PAS domain)"/>
    <property type="match status" value="1"/>
</dbReference>
<sequence>MWKSMIRHLPAPVIVLGPDRRILVVSDKAAEVLQIDGSSIEEQDADVSLCLSTEHHRWVPGQDKIIDTRIGAVRIIFEVSHVRDQGLQFELTYLTVASVERSGQKLYERVERVHDVSDSDDQDWKAIQFSLLDELPAMIVAVSKDGRHVYQNARAHGTLGPIALASNGLDEWFNQQYKDARHPDGSVYLYQDLPLYKATINNIATDSVELYYGRYIFLLSGRPLYNKAGEHCGGVVFSHDVTEIRAEATKKEQIALRQSDVKFREITNSMEQIVWVSTSGSVDYFNRR</sequence>
<dbReference type="VEuPathDB" id="FungiDB:TAPDE_002912"/>
<proteinExistence type="predicted"/>
<evidence type="ECO:0000313" key="2">
    <source>
        <dbReference type="Proteomes" id="UP000013776"/>
    </source>
</evidence>
<evidence type="ECO:0008006" key="3">
    <source>
        <dbReference type="Google" id="ProtNLM"/>
    </source>
</evidence>
<dbReference type="EMBL" id="CAHR02000099">
    <property type="protein sequence ID" value="CCG82763.1"/>
    <property type="molecule type" value="Genomic_DNA"/>
</dbReference>
<organism evidence="1 2">
    <name type="scientific">Taphrina deformans (strain PYCC 5710 / ATCC 11124 / CBS 356.35 / IMI 108563 / JCM 9778 / NBRC 8474)</name>
    <name type="common">Peach leaf curl fungus</name>
    <name type="synonym">Lalaria deformans</name>
    <dbReference type="NCBI Taxonomy" id="1097556"/>
    <lineage>
        <taxon>Eukaryota</taxon>
        <taxon>Fungi</taxon>
        <taxon>Dikarya</taxon>
        <taxon>Ascomycota</taxon>
        <taxon>Taphrinomycotina</taxon>
        <taxon>Taphrinomycetes</taxon>
        <taxon>Taphrinales</taxon>
        <taxon>Taphrinaceae</taxon>
        <taxon>Taphrina</taxon>
    </lineage>
</organism>
<dbReference type="Proteomes" id="UP000013776">
    <property type="component" value="Unassembled WGS sequence"/>
</dbReference>
<dbReference type="AlphaFoldDB" id="R4XAC9"/>
<feature type="non-terminal residue" evidence="1">
    <location>
        <position position="288"/>
    </location>
</feature>
<comment type="caution">
    <text evidence="1">The sequence shown here is derived from an EMBL/GenBank/DDBJ whole genome shotgun (WGS) entry which is preliminary data.</text>
</comment>
<dbReference type="Gene3D" id="3.30.450.20">
    <property type="entry name" value="PAS domain"/>
    <property type="match status" value="1"/>
</dbReference>
<name>R4XAC9_TAPDE</name>